<reference evidence="2" key="1">
    <citation type="submission" date="2020-11" db="EMBL/GenBank/DDBJ databases">
        <title>Nocardioides cynanchi sp. nov., isolated from soil of rhizosphere of Cynanchum wilfordii.</title>
        <authorList>
            <person name="Lee J.-S."/>
            <person name="Suh M.K."/>
            <person name="Kim J.-S."/>
        </authorList>
    </citation>
    <scope>NUCLEOTIDE SEQUENCE</scope>
    <source>
        <strain evidence="2">KCTC 19276</strain>
    </source>
</reference>
<evidence type="ECO:0000313" key="2">
    <source>
        <dbReference type="EMBL" id="MBF4769732.1"/>
    </source>
</evidence>
<organism evidence="2 3">
    <name type="scientific">Nocardioides agariphilus</name>
    <dbReference type="NCBI Taxonomy" id="433664"/>
    <lineage>
        <taxon>Bacteria</taxon>
        <taxon>Bacillati</taxon>
        <taxon>Actinomycetota</taxon>
        <taxon>Actinomycetes</taxon>
        <taxon>Propionibacteriales</taxon>
        <taxon>Nocardioidaceae</taxon>
        <taxon>Nocardioides</taxon>
    </lineage>
</organism>
<name>A0A930VS96_9ACTN</name>
<proteinExistence type="predicted"/>
<accession>A0A930VS96</accession>
<evidence type="ECO:0000313" key="3">
    <source>
        <dbReference type="Proteomes" id="UP000660668"/>
    </source>
</evidence>
<sequence length="49" mass="5651">MVSRRLLRNLLNQRELRNLLNQRELRTSSTSDHPPLVEEGALAPSLVTR</sequence>
<gene>
    <name evidence="2" type="ORF">ISU10_18335</name>
</gene>
<feature type="region of interest" description="Disordered" evidence="1">
    <location>
        <begin position="22"/>
        <end position="49"/>
    </location>
</feature>
<protein>
    <submittedName>
        <fullName evidence="2">Uncharacterized protein</fullName>
    </submittedName>
</protein>
<dbReference type="AlphaFoldDB" id="A0A930VS96"/>
<dbReference type="RefSeq" id="WP_194697874.1">
    <property type="nucleotide sequence ID" value="NZ_JADKPO010000030.1"/>
</dbReference>
<evidence type="ECO:0000256" key="1">
    <source>
        <dbReference type="SAM" id="MobiDB-lite"/>
    </source>
</evidence>
<dbReference type="EMBL" id="JADKPO010000030">
    <property type="protein sequence ID" value="MBF4769732.1"/>
    <property type="molecule type" value="Genomic_DNA"/>
</dbReference>
<keyword evidence="3" id="KW-1185">Reference proteome</keyword>
<comment type="caution">
    <text evidence="2">The sequence shown here is derived from an EMBL/GenBank/DDBJ whole genome shotgun (WGS) entry which is preliminary data.</text>
</comment>
<dbReference type="Proteomes" id="UP000660668">
    <property type="component" value="Unassembled WGS sequence"/>
</dbReference>